<evidence type="ECO:0000256" key="7">
    <source>
        <dbReference type="ARBA" id="ARBA00023136"/>
    </source>
</evidence>
<evidence type="ECO:0000256" key="9">
    <source>
        <dbReference type="PROSITE-ProRule" id="PRU00205"/>
    </source>
</evidence>
<evidence type="ECO:0000313" key="13">
    <source>
        <dbReference type="EMBL" id="PPQ99050.1"/>
    </source>
</evidence>
<dbReference type="InterPro" id="IPR016439">
    <property type="entry name" value="Lag1/Lac1-like"/>
</dbReference>
<dbReference type="SMART" id="SM00724">
    <property type="entry name" value="TLC"/>
    <property type="match status" value="1"/>
</dbReference>
<reference evidence="13 14" key="1">
    <citation type="journal article" date="2018" name="Evol. Lett.">
        <title>Horizontal gene cluster transfer increased hallucinogenic mushroom diversity.</title>
        <authorList>
            <person name="Reynolds H.T."/>
            <person name="Vijayakumar V."/>
            <person name="Gluck-Thaler E."/>
            <person name="Korotkin H.B."/>
            <person name="Matheny P.B."/>
            <person name="Slot J.C."/>
        </authorList>
    </citation>
    <scope>NUCLEOTIDE SEQUENCE [LARGE SCALE GENOMIC DNA]</scope>
    <source>
        <strain evidence="13 14">2629</strain>
    </source>
</reference>
<evidence type="ECO:0000256" key="4">
    <source>
        <dbReference type="ARBA" id="ARBA00022692"/>
    </source>
</evidence>
<gene>
    <name evidence="13" type="ORF">CVT24_003610</name>
</gene>
<feature type="domain" description="TLC" evidence="12">
    <location>
        <begin position="155"/>
        <end position="371"/>
    </location>
</feature>
<feature type="transmembrane region" description="Helical" evidence="11">
    <location>
        <begin position="241"/>
        <end position="263"/>
    </location>
</feature>
<dbReference type="PANTHER" id="PTHR12560:SF11">
    <property type="entry name" value="CERAMIDE SYNTHASE LAC1-RELATED"/>
    <property type="match status" value="1"/>
</dbReference>
<dbReference type="GO" id="GO:0050291">
    <property type="term" value="F:sphingosine N-acyltransferase activity"/>
    <property type="evidence" value="ECO:0007669"/>
    <property type="project" value="InterPro"/>
</dbReference>
<accession>A0A409Y7R0</accession>
<feature type="transmembrane region" description="Helical" evidence="11">
    <location>
        <begin position="284"/>
        <end position="302"/>
    </location>
</feature>
<dbReference type="EMBL" id="NHTK01001370">
    <property type="protein sequence ID" value="PPQ99050.1"/>
    <property type="molecule type" value="Genomic_DNA"/>
</dbReference>
<dbReference type="Proteomes" id="UP000284842">
    <property type="component" value="Unassembled WGS sequence"/>
</dbReference>
<dbReference type="GO" id="GO:0046513">
    <property type="term" value="P:ceramide biosynthetic process"/>
    <property type="evidence" value="ECO:0007669"/>
    <property type="project" value="InterPro"/>
</dbReference>
<evidence type="ECO:0000256" key="2">
    <source>
        <dbReference type="ARBA" id="ARBA00009808"/>
    </source>
</evidence>
<dbReference type="InParanoid" id="A0A409Y7R0"/>
<comment type="similarity">
    <text evidence="2">Belongs to the sphingosine N-acyltransferase family.</text>
</comment>
<comment type="subcellular location">
    <subcellularLocation>
        <location evidence="1">Endoplasmic reticulum membrane</location>
        <topology evidence="1">Multi-pass membrane protein</topology>
    </subcellularLocation>
</comment>
<evidence type="ECO:0000256" key="5">
    <source>
        <dbReference type="ARBA" id="ARBA00022824"/>
    </source>
</evidence>
<evidence type="ECO:0000256" key="6">
    <source>
        <dbReference type="ARBA" id="ARBA00022989"/>
    </source>
</evidence>
<keyword evidence="7 9" id="KW-0472">Membrane</keyword>
<dbReference type="GO" id="GO:0005789">
    <property type="term" value="C:endoplasmic reticulum membrane"/>
    <property type="evidence" value="ECO:0007669"/>
    <property type="project" value="UniProtKB-SubCell"/>
</dbReference>
<dbReference type="STRING" id="181874.A0A409Y7R0"/>
<keyword evidence="14" id="KW-1185">Reference proteome</keyword>
<keyword evidence="8" id="KW-0325">Glycoprotein</keyword>
<evidence type="ECO:0000256" key="10">
    <source>
        <dbReference type="SAM" id="MobiDB-lite"/>
    </source>
</evidence>
<evidence type="ECO:0000259" key="12">
    <source>
        <dbReference type="PROSITE" id="PS50922"/>
    </source>
</evidence>
<dbReference type="PROSITE" id="PS50922">
    <property type="entry name" value="TLC"/>
    <property type="match status" value="1"/>
</dbReference>
<dbReference type="PANTHER" id="PTHR12560">
    <property type="entry name" value="LONGEVITY ASSURANCE FACTOR 1 LAG1"/>
    <property type="match status" value="1"/>
</dbReference>
<feature type="region of interest" description="Disordered" evidence="10">
    <location>
        <begin position="375"/>
        <end position="394"/>
    </location>
</feature>
<protein>
    <recommendedName>
        <fullName evidence="12">TLC domain-containing protein</fullName>
    </recommendedName>
</protein>
<evidence type="ECO:0000256" key="11">
    <source>
        <dbReference type="SAM" id="Phobius"/>
    </source>
</evidence>
<proteinExistence type="inferred from homology"/>
<feature type="transmembrane region" description="Helical" evidence="11">
    <location>
        <begin position="344"/>
        <end position="362"/>
    </location>
</feature>
<evidence type="ECO:0000256" key="8">
    <source>
        <dbReference type="ARBA" id="ARBA00023180"/>
    </source>
</evidence>
<keyword evidence="3" id="KW-0808">Transferase</keyword>
<evidence type="ECO:0000313" key="14">
    <source>
        <dbReference type="Proteomes" id="UP000284842"/>
    </source>
</evidence>
<dbReference type="Pfam" id="PF03798">
    <property type="entry name" value="TRAM_LAG1_CLN8"/>
    <property type="match status" value="1"/>
</dbReference>
<evidence type="ECO:0000256" key="3">
    <source>
        <dbReference type="ARBA" id="ARBA00022679"/>
    </source>
</evidence>
<keyword evidence="6 11" id="KW-1133">Transmembrane helix</keyword>
<name>A0A409Y7R0_9AGAR</name>
<feature type="transmembrane region" description="Helical" evidence="11">
    <location>
        <begin position="117"/>
        <end position="137"/>
    </location>
</feature>
<keyword evidence="4 9" id="KW-0812">Transmembrane</keyword>
<sequence length="394" mass="46769">MGMAKKQPAPIQIDHHLTSAFEPQTPLDAATPSRSASPALNAAFEVQRSKRSILVRWIVEPSTSFKLILLPLVLYTNWEILAPYVQPGIENPFAPVFLLSGRVPSSKPDDPRYQKTWFDLLFLAYYVVFFSFLRQIVTVNISRPLAKYFGLKRESKIERFGEQVYALVYFAFFGSWGYRVMNQILSSWYNTSEFWLEYPHWDMKPELKRYYLMQFSYWCQQLLVLILGLEKPRKDYTELVAHHFVTLWLVGQVNLYFHLALFYMSMDIPDACLAFSKILNYIQWNRAKVFSFLAFFVTWTYFRHYLNLRILWSVWFEQPNVPEWTKHWSWSEGVYMTGWLQSQIFLPLFLLQLLNLFWYYLILKILIRAIATAEADDDRSDDEGDDEPDNEKED</sequence>
<dbReference type="InterPro" id="IPR006634">
    <property type="entry name" value="TLC-dom"/>
</dbReference>
<dbReference type="FunCoup" id="A0A409Y7R0">
    <property type="interactions" value="274"/>
</dbReference>
<keyword evidence="5" id="KW-0256">Endoplasmic reticulum</keyword>
<feature type="transmembrane region" description="Helical" evidence="11">
    <location>
        <begin position="210"/>
        <end position="229"/>
    </location>
</feature>
<dbReference type="AlphaFoldDB" id="A0A409Y7R0"/>
<organism evidence="13 14">
    <name type="scientific">Panaeolus cyanescens</name>
    <dbReference type="NCBI Taxonomy" id="181874"/>
    <lineage>
        <taxon>Eukaryota</taxon>
        <taxon>Fungi</taxon>
        <taxon>Dikarya</taxon>
        <taxon>Basidiomycota</taxon>
        <taxon>Agaricomycotina</taxon>
        <taxon>Agaricomycetes</taxon>
        <taxon>Agaricomycetidae</taxon>
        <taxon>Agaricales</taxon>
        <taxon>Agaricineae</taxon>
        <taxon>Galeropsidaceae</taxon>
        <taxon>Panaeolus</taxon>
    </lineage>
</organism>
<comment type="caution">
    <text evidence="13">The sequence shown here is derived from an EMBL/GenBank/DDBJ whole genome shotgun (WGS) entry which is preliminary data.</text>
</comment>
<dbReference type="OrthoDB" id="3053196at2759"/>
<evidence type="ECO:0000256" key="1">
    <source>
        <dbReference type="ARBA" id="ARBA00004477"/>
    </source>
</evidence>